<keyword evidence="4" id="KW-1185">Reference proteome</keyword>
<evidence type="ECO:0000313" key="2">
    <source>
        <dbReference type="EMBL" id="ATB68869.1"/>
    </source>
</evidence>
<reference evidence="5" key="2">
    <citation type="submission" date="2017-09" db="EMBL/GenBank/DDBJ databases">
        <title>The complete genome of Sulfurospirillum sp. JPD-1.</title>
        <authorList>
            <person name="Goris T."/>
        </authorList>
    </citation>
    <scope>NUCLEOTIDE SEQUENCE [LARGE SCALE GENOMIC DNA]</scope>
    <source>
        <strain evidence="5">JPD-1</strain>
    </source>
</reference>
<reference evidence="1" key="4">
    <citation type="journal article" date="2018" name="FEMS Microbiol. Ecol.">
        <title>Coexistence of two distinct Sulfurospirillum populations respiring tetrachloroethene-genomic and kinetic considerations. .</title>
        <authorList>
            <person name="Buttet G.F."/>
            <person name="Murray A.M."/>
            <person name="Goris T."/>
            <person name="Burion M."/>
            <person name="Jin B."/>
            <person name="Rolle M."/>
            <person name="Holliger C."/>
            <person name="Maillard J."/>
        </authorList>
    </citation>
    <scope>NUCLEOTIDE SEQUENCE</scope>
    <source>
        <strain evidence="1">SL2-1</strain>
    </source>
</reference>
<evidence type="ECO:0000313" key="5">
    <source>
        <dbReference type="Proteomes" id="UP000217349"/>
    </source>
</evidence>
<organism evidence="2 5">
    <name type="scientific">Sulfurospirillum diekertiae</name>
    <dbReference type="NCBI Taxonomy" id="1854492"/>
    <lineage>
        <taxon>Bacteria</taxon>
        <taxon>Pseudomonadati</taxon>
        <taxon>Campylobacterota</taxon>
        <taxon>Epsilonproteobacteria</taxon>
        <taxon>Campylobacterales</taxon>
        <taxon>Sulfurospirillaceae</taxon>
        <taxon>Sulfurospirillum</taxon>
    </lineage>
</organism>
<dbReference type="Proteomes" id="UP000217349">
    <property type="component" value="Chromosome"/>
</dbReference>
<name>A0A290HU23_9BACT</name>
<dbReference type="EMBL" id="CP023275">
    <property type="protein sequence ID" value="ATB68869.1"/>
    <property type="molecule type" value="Genomic_DNA"/>
</dbReference>
<evidence type="ECO:0000313" key="1">
    <source>
        <dbReference type="EMBL" id="ARU48322.1"/>
    </source>
</evidence>
<dbReference type="EMBL" id="CP023275">
    <property type="protein sequence ID" value="ATB69174.1"/>
    <property type="molecule type" value="Genomic_DNA"/>
</dbReference>
<dbReference type="AlphaFoldDB" id="A0A290HU23"/>
<dbReference type="KEGG" id="suls:Sdiek1_1156"/>
<accession>A0A290HU23</accession>
<dbReference type="Proteomes" id="UP000196005">
    <property type="component" value="Chromosome"/>
</dbReference>
<dbReference type="KEGG" id="sulj:SJPD1_0755"/>
<reference evidence="2" key="3">
    <citation type="submission" date="2017-09" db="EMBL/GenBank/DDBJ databases">
        <authorList>
            <person name="Goris T."/>
        </authorList>
    </citation>
    <scope>NUCLEOTIDE SEQUENCE</scope>
    <source>
        <strain evidence="2">JPD-1</strain>
    </source>
</reference>
<evidence type="ECO:0000313" key="4">
    <source>
        <dbReference type="Proteomes" id="UP000196005"/>
    </source>
</evidence>
<dbReference type="EMBL" id="CP021416">
    <property type="protein sequence ID" value="ARU48322.1"/>
    <property type="molecule type" value="Genomic_DNA"/>
</dbReference>
<reference evidence="2" key="5">
    <citation type="journal article" date="2020" name="MicrobiologyOpen">
        <title>Tetrachloroethene respiration in Sulfurospirillum species is regulated by a two-component system as unraveled by comparative genomics, transcriptomics, and regulator binding studies.</title>
        <authorList>
            <person name="Esken J."/>
            <person name="Goris T."/>
            <person name="Gadkari J."/>
            <person name="Bischler T."/>
            <person name="Forstner K.U."/>
            <person name="Sharma C.M."/>
            <person name="Diekert G."/>
            <person name="Schubert T."/>
        </authorList>
    </citation>
    <scope>NUCLEOTIDE SEQUENCE</scope>
    <source>
        <strain evidence="2">JPD-1</strain>
    </source>
</reference>
<proteinExistence type="predicted"/>
<reference evidence="4" key="1">
    <citation type="submission" date="2017-05" db="EMBL/GenBank/DDBJ databases">
        <title>Dechlorination kinetics govern the competition between two new strains of the genus Sulfurospirillum.</title>
        <authorList>
            <person name="Buttet G.F."/>
            <person name="Murray A.M."/>
            <person name="Goris T."/>
            <person name="Burion M."/>
            <person name="Lin B."/>
            <person name="Rolle M."/>
            <person name="Maillard J."/>
        </authorList>
    </citation>
    <scope>NUCLEOTIDE SEQUENCE [LARGE SCALE GENOMIC DNA]</scope>
    <source>
        <strain evidence="4">SL2-1</strain>
    </source>
</reference>
<dbReference type="KEGG" id="sulj:SJPD1_1062"/>
<sequence length="51" mass="5814">MFRVLVNGLLIGQRRAFGDARNLAKSAKRNYTNNPIVTIEDRIGWVVEIVK</sequence>
<accession>A0A1Y0HJU1</accession>
<gene>
    <name evidence="1" type="ORF">Sdiek1_1156</name>
    <name evidence="2" type="ORF">SJPD1_0755</name>
    <name evidence="3" type="ORF">SJPD1_1062</name>
</gene>
<protein>
    <submittedName>
        <fullName evidence="2">Uncharacterized protein</fullName>
    </submittedName>
</protein>
<dbReference type="RefSeq" id="WP_161491999.1">
    <property type="nucleotide sequence ID" value="NZ_CP021416.1"/>
</dbReference>
<evidence type="ECO:0000313" key="3">
    <source>
        <dbReference type="EMBL" id="ATB69174.1"/>
    </source>
</evidence>